<evidence type="ECO:0000313" key="1">
    <source>
        <dbReference type="EMBL" id="MFD1641403.1"/>
    </source>
</evidence>
<sequence length="135" mass="14228">MISKRQALLLATLGMVGVMMIGASGASSVTAERGVEMAVAGDNAAVVGFEQRAIHTANGTTELELTVRNQFGTEIELTAIEVGVGGTTEHLAENSPLEPGEHRTERFVGVSCTDEITVHVSGTDIDSRFDRPVQC</sequence>
<dbReference type="AlphaFoldDB" id="A0ABD6D6J4"/>
<proteinExistence type="predicted"/>
<accession>A0ABD6D6J4</accession>
<evidence type="ECO:0000313" key="2">
    <source>
        <dbReference type="Proteomes" id="UP001597052"/>
    </source>
</evidence>
<comment type="caution">
    <text evidence="1">The sequence shown here is derived from an EMBL/GenBank/DDBJ whole genome shotgun (WGS) entry which is preliminary data.</text>
</comment>
<reference evidence="1 2" key="1">
    <citation type="journal article" date="2019" name="Int. J. Syst. Evol. Microbiol.">
        <title>The Global Catalogue of Microorganisms (GCM) 10K type strain sequencing project: providing services to taxonomists for standard genome sequencing and annotation.</title>
        <authorList>
            <consortium name="The Broad Institute Genomics Platform"/>
            <consortium name="The Broad Institute Genome Sequencing Center for Infectious Disease"/>
            <person name="Wu L."/>
            <person name="Ma J."/>
        </authorList>
    </citation>
    <scope>NUCLEOTIDE SEQUENCE [LARGE SCALE GENOMIC DNA]</scope>
    <source>
        <strain evidence="1 2">CGMCC 1.10593</strain>
    </source>
</reference>
<keyword evidence="2" id="KW-1185">Reference proteome</keyword>
<evidence type="ECO:0008006" key="3">
    <source>
        <dbReference type="Google" id="ProtNLM"/>
    </source>
</evidence>
<name>A0ABD6D6J4_9EURY</name>
<gene>
    <name evidence="1" type="ORF">ACFSBW_05880</name>
</gene>
<dbReference type="EMBL" id="JBHUDM010000001">
    <property type="protein sequence ID" value="MFD1641403.1"/>
    <property type="molecule type" value="Genomic_DNA"/>
</dbReference>
<organism evidence="1 2">
    <name type="scientific">Halohasta litorea</name>
    <dbReference type="NCBI Taxonomy" id="869891"/>
    <lineage>
        <taxon>Archaea</taxon>
        <taxon>Methanobacteriati</taxon>
        <taxon>Methanobacteriota</taxon>
        <taxon>Stenosarchaea group</taxon>
        <taxon>Halobacteria</taxon>
        <taxon>Halobacteriales</taxon>
        <taxon>Haloferacaceae</taxon>
        <taxon>Halohasta</taxon>
    </lineage>
</organism>
<dbReference type="Proteomes" id="UP001597052">
    <property type="component" value="Unassembled WGS sequence"/>
</dbReference>
<protein>
    <recommendedName>
        <fullName evidence="3">CARDB protein</fullName>
    </recommendedName>
</protein>
<dbReference type="RefSeq" id="WP_256395103.1">
    <property type="nucleotide sequence ID" value="NZ_JANHDJ010000001.1"/>
</dbReference>